<evidence type="ECO:0000313" key="3">
    <source>
        <dbReference type="EMBL" id="UQA90526.1"/>
    </source>
</evidence>
<feature type="region of interest" description="Disordered" evidence="1">
    <location>
        <begin position="351"/>
        <end position="401"/>
    </location>
</feature>
<organism evidence="3 4">
    <name type="scientific">Streptomyces halobius</name>
    <dbReference type="NCBI Taxonomy" id="2879846"/>
    <lineage>
        <taxon>Bacteria</taxon>
        <taxon>Bacillati</taxon>
        <taxon>Actinomycetota</taxon>
        <taxon>Actinomycetes</taxon>
        <taxon>Kitasatosporales</taxon>
        <taxon>Streptomycetaceae</taxon>
        <taxon>Streptomyces</taxon>
    </lineage>
</organism>
<reference evidence="3" key="1">
    <citation type="submission" date="2021-10" db="EMBL/GenBank/DDBJ databases">
        <title>Streptomyces nigrumlapis sp.nov.,an antimicrobial producing actinobacterium isolated from Black Gobi rocks.</title>
        <authorList>
            <person name="Wen Y."/>
            <person name="Zhang W."/>
            <person name="Liu X.G."/>
        </authorList>
    </citation>
    <scope>NUCLEOTIDE SEQUENCE</scope>
    <source>
        <strain evidence="3">ST13-2-2</strain>
    </source>
</reference>
<evidence type="ECO:0000313" key="4">
    <source>
        <dbReference type="Proteomes" id="UP000830115"/>
    </source>
</evidence>
<dbReference type="PANTHER" id="PTHR33418:SF1">
    <property type="entry name" value="HELICASE-ASSOCIATED DOMAIN-CONTAINING PROTEIN"/>
    <property type="match status" value="1"/>
</dbReference>
<feature type="domain" description="Helicase-associated" evidence="2">
    <location>
        <begin position="554"/>
        <end position="614"/>
    </location>
</feature>
<gene>
    <name evidence="3" type="ORF">K9S39_00120</name>
</gene>
<dbReference type="PANTHER" id="PTHR33418">
    <property type="entry name" value="HELICASE-ASSOCIATED"/>
    <property type="match status" value="1"/>
</dbReference>
<feature type="domain" description="Helicase-associated" evidence="2">
    <location>
        <begin position="407"/>
        <end position="465"/>
    </location>
</feature>
<dbReference type="Pfam" id="PF03457">
    <property type="entry name" value="HA"/>
    <property type="match status" value="4"/>
</dbReference>
<dbReference type="Proteomes" id="UP000830115">
    <property type="component" value="Chromosome"/>
</dbReference>
<feature type="region of interest" description="Disordered" evidence="1">
    <location>
        <begin position="1"/>
        <end position="24"/>
    </location>
</feature>
<evidence type="ECO:0000256" key="1">
    <source>
        <dbReference type="SAM" id="MobiDB-lite"/>
    </source>
</evidence>
<name>A0ABY4M292_9ACTN</name>
<dbReference type="RefSeq" id="WP_248861267.1">
    <property type="nucleotide sequence ID" value="NZ_CP086322.1"/>
</dbReference>
<feature type="region of interest" description="Disordered" evidence="1">
    <location>
        <begin position="693"/>
        <end position="755"/>
    </location>
</feature>
<keyword evidence="4" id="KW-1185">Reference proteome</keyword>
<feature type="compositionally biased region" description="Low complexity" evidence="1">
    <location>
        <begin position="698"/>
        <end position="728"/>
    </location>
</feature>
<feature type="compositionally biased region" description="Polar residues" evidence="1">
    <location>
        <begin position="1"/>
        <end position="14"/>
    </location>
</feature>
<accession>A0ABY4M292</accession>
<sequence>MAHQRSTTAPSCTPGSGRAGRKPAASGGVVPAIGFGAAGRVAPLQGELTLSFLTRLAARYHLTIRDLLAAVTDVGGLQNLTGMLYPDSEIHLNAQARARVCVLCRVAPHVLERALPAWTREEPCGKYGAGPIGRLTRGEEAVAAWGPACPACTAARTGRGLPARRYLAPEERVCARHRYWLLYVPHTSGLPVPLDQCPEVVRAQRRHVRLLRRSPTGAQAFEVARAVTSFWWDQPWPDEERLWPARLKATRPDDADPGWWKVAARDLITYPETVALARLLACHPLQQRTVTESGGHLPYTLGELPQLLTEIADQLGRPWLARHLAAVTHGPLFTWAHSCIRTRANSAPAAQQTLWKVHSPHRPRPLSDLLPPPESRTASGQPEPRIDDGQSEPRPVKRLRGHSLQAERAFERGFAHARAYHQRHGHLAVPKEDALGDYPLGTWLSNLRTRRTCLPAHQAAALHALSPWWNAPWSTLWQRTWHQARDRAEAHGPLKPASGFPTTSYSLGEWLYLQCTRYPALHPEQQRLLTQIGIDAAAAAAARPRRRNLKAGAEEALAHARFYATKHGSLASVTSATVHEGFRLGQWLANQRNYQRAGHRPLPAGRVQALNAIDPWWCPPWNLKWQRNYYRARDAADGRLLLQAENGFDCLNDSGAADWVWRQCARYDELSPEQQQLLAEIGITAEAARTALEHARTAPKAPAAAPAPGAKGKTSQAIRAADPATPTGPRRRRRAAEPKRPHEPRSRLGHRPDLRPGFETALAHAQAWHAEHGHLAVPRDTRHDGYPLGMWLFSQRNRAKQRARAGMPPSPHLTEIAAIDPWWNPPWDLHWQRNYYRALDHIAAGNPFDPVARIPAPSTVLGSWITRACLQYHQLHPGQQCLLNTVGITAQTAEQWPPSPRPRPHAEALTHARSWADEHGHLCPPIKTVHDGFPLGEWLNRQRELAKARTTPTPTQQALAAIAPWWNPPWPILWQRAYHHAHTHPHHPAARNWLQNQRRGWLLLHPHQQHLLTTAGLVSI</sequence>
<dbReference type="EMBL" id="CP086322">
    <property type="protein sequence ID" value="UQA90526.1"/>
    <property type="molecule type" value="Genomic_DNA"/>
</dbReference>
<protein>
    <submittedName>
        <fullName evidence="3">Helicase associated domain protein</fullName>
    </submittedName>
</protein>
<feature type="domain" description="Helicase-associated" evidence="2">
    <location>
        <begin position="907"/>
        <end position="962"/>
    </location>
</feature>
<feature type="compositionally biased region" description="Basic and acidic residues" evidence="1">
    <location>
        <begin position="735"/>
        <end position="755"/>
    </location>
</feature>
<feature type="domain" description="Helicase-associated" evidence="2">
    <location>
        <begin position="758"/>
        <end position="802"/>
    </location>
</feature>
<dbReference type="Gene3D" id="6.10.140.530">
    <property type="match status" value="3"/>
</dbReference>
<evidence type="ECO:0000259" key="2">
    <source>
        <dbReference type="Pfam" id="PF03457"/>
    </source>
</evidence>
<dbReference type="InterPro" id="IPR005114">
    <property type="entry name" value="Helicase_assoc"/>
</dbReference>
<proteinExistence type="predicted"/>